<dbReference type="Proteomes" id="UP000254467">
    <property type="component" value="Unassembled WGS sequence"/>
</dbReference>
<feature type="region of interest" description="Disordered" evidence="1">
    <location>
        <begin position="273"/>
        <end position="377"/>
    </location>
</feature>
<gene>
    <name evidence="2" type="ORF">NCTC11862_01929</name>
</gene>
<accession>A0A376CNQ5</accession>
<feature type="compositionally biased region" description="Basic and acidic residues" evidence="1">
    <location>
        <begin position="346"/>
        <end position="356"/>
    </location>
</feature>
<dbReference type="EMBL" id="UFXQ01000001">
    <property type="protein sequence ID" value="STC70121.1"/>
    <property type="molecule type" value="Genomic_DNA"/>
</dbReference>
<organism evidence="2 3">
    <name type="scientific">Corynebacterium pilosum</name>
    <dbReference type="NCBI Taxonomy" id="35756"/>
    <lineage>
        <taxon>Bacteria</taxon>
        <taxon>Bacillati</taxon>
        <taxon>Actinomycetota</taxon>
        <taxon>Actinomycetes</taxon>
        <taxon>Mycobacteriales</taxon>
        <taxon>Corynebacteriaceae</taxon>
        <taxon>Corynebacterium</taxon>
    </lineage>
</organism>
<dbReference type="AlphaFoldDB" id="A0A376CNQ5"/>
<evidence type="ECO:0000313" key="2">
    <source>
        <dbReference type="EMBL" id="STC70121.1"/>
    </source>
</evidence>
<evidence type="ECO:0000313" key="3">
    <source>
        <dbReference type="Proteomes" id="UP000254467"/>
    </source>
</evidence>
<evidence type="ECO:0000256" key="1">
    <source>
        <dbReference type="SAM" id="MobiDB-lite"/>
    </source>
</evidence>
<protein>
    <submittedName>
        <fullName evidence="2">Uncharacterized protein</fullName>
    </submittedName>
</protein>
<proteinExistence type="predicted"/>
<reference evidence="2 3" key="1">
    <citation type="submission" date="2018-06" db="EMBL/GenBank/DDBJ databases">
        <authorList>
            <consortium name="Pathogen Informatics"/>
            <person name="Doyle S."/>
        </authorList>
    </citation>
    <scope>NUCLEOTIDE SEQUENCE [LARGE SCALE GENOMIC DNA]</scope>
    <source>
        <strain evidence="2 3">NCTC11862</strain>
    </source>
</reference>
<sequence>MKGCSDDAVMIEQPHYRLTPTALEDFVRLPVNDIVATSIFAHMVPSDDETTVPVTLTVDPLTQAWRVRWEFGVLGEIPAEVREEFSSLNRVIASGFVPETKATISAGGPAGIEVAVLLPPPDLAVPRNDVSPEAWILPTGSAFTVDTSDGEIDALDLVLYSPGQWLVTLVELDGTVVATIDGRAAGTISEGLNDTLLRYLRAAQQRHPDAPIAVRGFIVDSDVVLDAGFPRADEYQLPALKVPDDRPRSARQLFLAEDGALVVSVDRVAALDPADEANPHSHARRVVSPHGMASEPDDASEEKPESPAAPDPQPEATLEPAENSLPIDGAYLTEVEKLRARRAQRKKSDGPRHASETTEVFARPLSDQGHGPRHYRG</sequence>
<name>A0A376CNQ5_9CORY</name>
<dbReference type="STRING" id="35756.GCA_001044155_02137"/>
<keyword evidence="3" id="KW-1185">Reference proteome</keyword>